<name>A0A1I2HPK8_9BACT</name>
<accession>A0A1I2HPK8</accession>
<gene>
    <name evidence="2" type="ORF">SAMN02745121_08091</name>
</gene>
<dbReference type="AlphaFoldDB" id="A0A1I2HPK8"/>
<sequence length="231" mass="24820">MAAVRIVALAALGVACKGSPDHLQSRQEEELLARGIDTRVSTYKDPQPPKTSPTPGVGAAEAEPAQDATSGVRISGRTRNEEIPGLRFRVPVEWSRSSAPQTTFVIPGPGGDAELVVYRFGDDDESLAKFLEWRAQFSQAEGRPRNGASEVQAMVRGPLRLTLVDMPASAAERVLPGRERRLDADARLLGVIVEGGQQHAFLAAIGPAATMALWEQAFADFATTFVMDFPP</sequence>
<keyword evidence="3" id="KW-1185">Reference proteome</keyword>
<evidence type="ECO:0000313" key="2">
    <source>
        <dbReference type="EMBL" id="SFF31363.1"/>
    </source>
</evidence>
<proteinExistence type="predicted"/>
<dbReference type="EMBL" id="FOMX01000045">
    <property type="protein sequence ID" value="SFF31363.1"/>
    <property type="molecule type" value="Genomic_DNA"/>
</dbReference>
<dbReference type="PROSITE" id="PS51257">
    <property type="entry name" value="PROKAR_LIPOPROTEIN"/>
    <property type="match status" value="1"/>
</dbReference>
<feature type="region of interest" description="Disordered" evidence="1">
    <location>
        <begin position="19"/>
        <end position="80"/>
    </location>
</feature>
<reference evidence="3" key="1">
    <citation type="submission" date="2016-10" db="EMBL/GenBank/DDBJ databases">
        <authorList>
            <person name="Varghese N."/>
            <person name="Submissions S."/>
        </authorList>
    </citation>
    <scope>NUCLEOTIDE SEQUENCE [LARGE SCALE GENOMIC DNA]</scope>
    <source>
        <strain evidence="3">ATCC 25963</strain>
    </source>
</reference>
<dbReference type="RefSeq" id="WP_143141357.1">
    <property type="nucleotide sequence ID" value="NZ_FOMX01000045.1"/>
</dbReference>
<evidence type="ECO:0008006" key="4">
    <source>
        <dbReference type="Google" id="ProtNLM"/>
    </source>
</evidence>
<evidence type="ECO:0000256" key="1">
    <source>
        <dbReference type="SAM" id="MobiDB-lite"/>
    </source>
</evidence>
<organism evidence="2 3">
    <name type="scientific">Nannocystis exedens</name>
    <dbReference type="NCBI Taxonomy" id="54"/>
    <lineage>
        <taxon>Bacteria</taxon>
        <taxon>Pseudomonadati</taxon>
        <taxon>Myxococcota</taxon>
        <taxon>Polyangia</taxon>
        <taxon>Nannocystales</taxon>
        <taxon>Nannocystaceae</taxon>
        <taxon>Nannocystis</taxon>
    </lineage>
</organism>
<dbReference type="Proteomes" id="UP000199400">
    <property type="component" value="Unassembled WGS sequence"/>
</dbReference>
<feature type="compositionally biased region" description="Basic and acidic residues" evidence="1">
    <location>
        <begin position="19"/>
        <end position="32"/>
    </location>
</feature>
<protein>
    <recommendedName>
        <fullName evidence="4">Lipoprotein</fullName>
    </recommendedName>
</protein>
<evidence type="ECO:0000313" key="3">
    <source>
        <dbReference type="Proteomes" id="UP000199400"/>
    </source>
</evidence>